<comment type="caution">
    <text evidence="3">The sequence shown here is derived from an EMBL/GenBank/DDBJ whole genome shotgun (WGS) entry which is preliminary data.</text>
</comment>
<dbReference type="PROSITE" id="PS51257">
    <property type="entry name" value="PROKAR_LIPOPROTEIN"/>
    <property type="match status" value="1"/>
</dbReference>
<evidence type="ECO:0000259" key="2">
    <source>
        <dbReference type="Pfam" id="PF02698"/>
    </source>
</evidence>
<dbReference type="InterPro" id="IPR051599">
    <property type="entry name" value="Cell_Envelope_Assoc"/>
</dbReference>
<dbReference type="Gene3D" id="3.40.50.620">
    <property type="entry name" value="HUPs"/>
    <property type="match status" value="1"/>
</dbReference>
<dbReference type="Proteomes" id="UP000702425">
    <property type="component" value="Unassembled WGS sequence"/>
</dbReference>
<dbReference type="PANTHER" id="PTHR30336:SF4">
    <property type="entry name" value="ENVELOPE BIOGENESIS FACTOR ELYC"/>
    <property type="match status" value="1"/>
</dbReference>
<dbReference type="RefSeq" id="WP_172186606.1">
    <property type="nucleotide sequence ID" value="NZ_CAWPPK010000135.1"/>
</dbReference>
<accession>A0ABX2CUE3</accession>
<keyword evidence="4" id="KW-1185">Reference proteome</keyword>
<feature type="domain" description="DUF218" evidence="2">
    <location>
        <begin position="78"/>
        <end position="254"/>
    </location>
</feature>
<name>A0ABX2CUE3_9CYAN</name>
<feature type="transmembrane region" description="Helical" evidence="1">
    <location>
        <begin position="12"/>
        <end position="31"/>
    </location>
</feature>
<evidence type="ECO:0000313" key="3">
    <source>
        <dbReference type="EMBL" id="NQE33949.1"/>
    </source>
</evidence>
<dbReference type="CDD" id="cd06259">
    <property type="entry name" value="YdcF-like"/>
    <property type="match status" value="1"/>
</dbReference>
<dbReference type="InterPro" id="IPR003848">
    <property type="entry name" value="DUF218"/>
</dbReference>
<dbReference type="PANTHER" id="PTHR30336">
    <property type="entry name" value="INNER MEMBRANE PROTEIN, PROBABLE PERMEASE"/>
    <property type="match status" value="1"/>
</dbReference>
<organism evidence="3 4">
    <name type="scientific">Microcoleus asticus IPMA8</name>
    <dbReference type="NCBI Taxonomy" id="2563858"/>
    <lineage>
        <taxon>Bacteria</taxon>
        <taxon>Bacillati</taxon>
        <taxon>Cyanobacteriota</taxon>
        <taxon>Cyanophyceae</taxon>
        <taxon>Oscillatoriophycideae</taxon>
        <taxon>Oscillatoriales</taxon>
        <taxon>Microcoleaceae</taxon>
        <taxon>Microcoleus</taxon>
        <taxon>Microcoleus asticus</taxon>
    </lineage>
</organism>
<evidence type="ECO:0000313" key="4">
    <source>
        <dbReference type="Proteomes" id="UP000702425"/>
    </source>
</evidence>
<proteinExistence type="predicted"/>
<evidence type="ECO:0000256" key="1">
    <source>
        <dbReference type="SAM" id="Phobius"/>
    </source>
</evidence>
<keyword evidence="1" id="KW-1133">Transmembrane helix</keyword>
<dbReference type="Pfam" id="PF02698">
    <property type="entry name" value="DUF218"/>
    <property type="match status" value="1"/>
</dbReference>
<dbReference type="EMBL" id="SRRZ01000022">
    <property type="protein sequence ID" value="NQE33949.1"/>
    <property type="molecule type" value="Genomic_DNA"/>
</dbReference>
<protein>
    <recommendedName>
        <fullName evidence="2">DUF218 domain-containing protein</fullName>
    </recommendedName>
</protein>
<dbReference type="InterPro" id="IPR014729">
    <property type="entry name" value="Rossmann-like_a/b/a_fold"/>
</dbReference>
<feature type="transmembrane region" description="Helical" evidence="1">
    <location>
        <begin position="37"/>
        <end position="56"/>
    </location>
</feature>
<sequence length="264" mass="28743">MFVFLSKLLPLFIYPLGLSCLLMMAALITLWKRPKWAAAPIAATLIILLLGSSGWVSKSLVRSLEWQNLPTAELPQAEAIIVLGGGVKAALPPRPWVELAEAGDRIIYGSRLYKQGKASLLILSGGRVDWKGGGSPESADMAEIAQTMGVPASAILQDPNSNNTYQNAVNVRKILDAKAIKGPVLLVTSAMHMTRSLLIFQRQGIKAIAAPTDFQITQQDIAASQSNWQAVALDLLPDTYQLHQSTKALKEYLGLIVYRLRGWL</sequence>
<gene>
    <name evidence="3" type="ORF">E5S67_01672</name>
</gene>
<reference evidence="3 4" key="1">
    <citation type="journal article" date="2020" name="Sci. Rep.">
        <title>A novel cyanobacterial geosmin producer, revising GeoA distribution and dispersion patterns in Bacteria.</title>
        <authorList>
            <person name="Churro C."/>
            <person name="Semedo-Aguiar A.P."/>
            <person name="Silva A.D."/>
            <person name="Pereira-Leal J.B."/>
            <person name="Leite R.B."/>
        </authorList>
    </citation>
    <scope>NUCLEOTIDE SEQUENCE [LARGE SCALE GENOMIC DNA]</scope>
    <source>
        <strain evidence="3 4">IPMA8</strain>
    </source>
</reference>
<keyword evidence="1" id="KW-0472">Membrane</keyword>
<keyword evidence="1" id="KW-0812">Transmembrane</keyword>